<evidence type="ECO:0000313" key="2">
    <source>
        <dbReference type="Proteomes" id="UP000018817"/>
    </source>
</evidence>
<proteinExistence type="predicted"/>
<dbReference type="RefSeq" id="XP_008901106.1">
    <property type="nucleotide sequence ID" value="XM_008902858.1"/>
</dbReference>
<reference evidence="1 2" key="2">
    <citation type="submission" date="2013-11" db="EMBL/GenBank/DDBJ databases">
        <title>The Genome Sequence of Phytophthora parasitica INRA-310.</title>
        <authorList>
            <consortium name="The Broad Institute Genomics Platform"/>
            <person name="Russ C."/>
            <person name="Tyler B."/>
            <person name="Panabieres F."/>
            <person name="Shan W."/>
            <person name="Tripathy S."/>
            <person name="Grunwald N."/>
            <person name="Machado M."/>
            <person name="Johnson C.S."/>
            <person name="Arredondo F."/>
            <person name="Hong C."/>
            <person name="Coffey M."/>
            <person name="Young S.K."/>
            <person name="Zeng Q."/>
            <person name="Gargeya S."/>
            <person name="Fitzgerald M."/>
            <person name="Abouelleil A."/>
            <person name="Alvarado L."/>
            <person name="Chapman S.B."/>
            <person name="Gainer-Dewar J."/>
            <person name="Goldberg J."/>
            <person name="Griggs A."/>
            <person name="Gujja S."/>
            <person name="Hansen M."/>
            <person name="Howarth C."/>
            <person name="Imamovic A."/>
            <person name="Ireland A."/>
            <person name="Larimer J."/>
            <person name="McCowan C."/>
            <person name="Murphy C."/>
            <person name="Pearson M."/>
            <person name="Poon T.W."/>
            <person name="Priest M."/>
            <person name="Roberts A."/>
            <person name="Saif S."/>
            <person name="Shea T."/>
            <person name="Sykes S."/>
            <person name="Wortman J."/>
            <person name="Nusbaum C."/>
            <person name="Birren B."/>
        </authorList>
    </citation>
    <scope>NUCLEOTIDE SEQUENCE [LARGE SCALE GENOMIC DNA]</scope>
    <source>
        <strain evidence="1 2">INRA-310</strain>
    </source>
</reference>
<organism evidence="1 2">
    <name type="scientific">Phytophthora nicotianae (strain INRA-310)</name>
    <name type="common">Phytophthora parasitica</name>
    <dbReference type="NCBI Taxonomy" id="761204"/>
    <lineage>
        <taxon>Eukaryota</taxon>
        <taxon>Sar</taxon>
        <taxon>Stramenopiles</taxon>
        <taxon>Oomycota</taxon>
        <taxon>Peronosporomycetes</taxon>
        <taxon>Peronosporales</taxon>
        <taxon>Peronosporaceae</taxon>
        <taxon>Phytophthora</taxon>
    </lineage>
</organism>
<dbReference type="AlphaFoldDB" id="W2QLA5"/>
<dbReference type="OMA" id="LPQNGCI"/>
<dbReference type="VEuPathDB" id="FungiDB:PPTG_22275"/>
<accession>W2QLA5</accession>
<dbReference type="GeneID" id="20190874"/>
<dbReference type="EMBL" id="KI669574">
    <property type="protein sequence ID" value="ETN13923.1"/>
    <property type="molecule type" value="Genomic_DNA"/>
</dbReference>
<name>W2QLA5_PHYN3</name>
<gene>
    <name evidence="1" type="ORF">PPTG_22275</name>
</gene>
<reference evidence="2" key="1">
    <citation type="submission" date="2011-12" db="EMBL/GenBank/DDBJ databases">
        <authorList>
            <consortium name="The Broad Institute Genome Sequencing Platform"/>
            <person name="Russ C."/>
            <person name="Tyler B."/>
            <person name="Panabieres F."/>
            <person name="Shan W."/>
            <person name="Tripathy S."/>
            <person name="Grunwald N."/>
            <person name="Machado M."/>
            <person name="Young S.K."/>
            <person name="Zeng Q."/>
            <person name="Gargeya S."/>
            <person name="Fitzgerald M."/>
            <person name="Haas B."/>
            <person name="Abouelleil A."/>
            <person name="Alvarado L."/>
            <person name="Arachchi H.M."/>
            <person name="Berlin A."/>
            <person name="Chapman S.B."/>
            <person name="Gearin G."/>
            <person name="Goldberg J."/>
            <person name="Griggs A."/>
            <person name="Gujja S."/>
            <person name="Hansen M."/>
            <person name="Heiman D."/>
            <person name="Howarth C."/>
            <person name="Larimer J."/>
            <person name="Lui A."/>
            <person name="MacDonald P.J.P."/>
            <person name="McCowen C."/>
            <person name="Montmayeur A."/>
            <person name="Murphy C."/>
            <person name="Neiman D."/>
            <person name="Pearson M."/>
            <person name="Priest M."/>
            <person name="Roberts A."/>
            <person name="Saif S."/>
            <person name="Shea T."/>
            <person name="Sisk P."/>
            <person name="Stolte C."/>
            <person name="Sykes S."/>
            <person name="Wortman J."/>
            <person name="Nusbaum C."/>
            <person name="Birren B."/>
        </authorList>
    </citation>
    <scope>NUCLEOTIDE SEQUENCE [LARGE SCALE GENOMIC DNA]</scope>
    <source>
        <strain evidence="2">INRA-310</strain>
    </source>
</reference>
<protein>
    <submittedName>
        <fullName evidence="1">Uncharacterized protein</fullName>
    </submittedName>
</protein>
<sequence>MGAQLRWHGDGRPTGWRLERRRFYDDMRRGHCGSSRVQLTDFIVTTGAQDVLAATTGLPQNGCISTNHFGQTKYRNQCSRKSMRGSRRAGGEVRDRFITGGKTTEWMVRGRVQLSGLRPCRTVCATDGKGSTRSVVARRLVSVEYAHKKAVLDRIS</sequence>
<evidence type="ECO:0000313" key="1">
    <source>
        <dbReference type="EMBL" id="ETN13923.1"/>
    </source>
</evidence>
<dbReference type="Proteomes" id="UP000018817">
    <property type="component" value="Unassembled WGS sequence"/>
</dbReference>